<evidence type="ECO:0000313" key="3">
    <source>
        <dbReference type="EMBL" id="MFC4351902.1"/>
    </source>
</evidence>
<organism evidence="3 4">
    <name type="scientific">Fodinicurvata halophila</name>
    <dbReference type="NCBI Taxonomy" id="1419723"/>
    <lineage>
        <taxon>Bacteria</taxon>
        <taxon>Pseudomonadati</taxon>
        <taxon>Pseudomonadota</taxon>
        <taxon>Alphaproteobacteria</taxon>
        <taxon>Rhodospirillales</taxon>
        <taxon>Rhodovibrionaceae</taxon>
        <taxon>Fodinicurvata</taxon>
    </lineage>
</organism>
<comment type="caution">
    <text evidence="3">The sequence shown here is derived from an EMBL/GenBank/DDBJ whole genome shotgun (WGS) entry which is preliminary data.</text>
</comment>
<dbReference type="Proteomes" id="UP001595799">
    <property type="component" value="Unassembled WGS sequence"/>
</dbReference>
<feature type="domain" description="Ysc84 actin-binding" evidence="2">
    <location>
        <begin position="111"/>
        <end position="234"/>
    </location>
</feature>
<sequence length="238" mass="25070">MNATRRSITLALCFLLTLMAALFQQVATAAADQRQDAADIVTSAETTLSSMLRDPEQGELANYIRQAEAVLIFPRLLKGGFIIGAEGGNGVLVVKGDDGEWSSPAFYTLASGSIGLQIGGQVSEAVFTVMNKAAVQSILDDQVKFGGDVSVALGPMGKGLGASTTTNLDADMLAFSRTEGLFGGGALEGAGMFRKDGLNAAYYDAAGVEPQQIVIDRDYHNPQADRLRDALREATTEQ</sequence>
<dbReference type="Pfam" id="PF04366">
    <property type="entry name" value="Ysc84"/>
    <property type="match status" value="1"/>
</dbReference>
<reference evidence="4" key="1">
    <citation type="journal article" date="2019" name="Int. J. Syst. Evol. Microbiol.">
        <title>The Global Catalogue of Microorganisms (GCM) 10K type strain sequencing project: providing services to taxonomists for standard genome sequencing and annotation.</title>
        <authorList>
            <consortium name="The Broad Institute Genomics Platform"/>
            <consortium name="The Broad Institute Genome Sequencing Center for Infectious Disease"/>
            <person name="Wu L."/>
            <person name="Ma J."/>
        </authorList>
    </citation>
    <scope>NUCLEOTIDE SEQUENCE [LARGE SCALE GENOMIC DNA]</scope>
    <source>
        <strain evidence="4">CECT 8472</strain>
    </source>
</reference>
<dbReference type="InterPro" id="IPR051702">
    <property type="entry name" value="SH3_domain_YSC84-like"/>
</dbReference>
<proteinExistence type="predicted"/>
<evidence type="ECO:0000259" key="2">
    <source>
        <dbReference type="Pfam" id="PF04366"/>
    </source>
</evidence>
<dbReference type="PANTHER" id="PTHR15629">
    <property type="entry name" value="SH3YL1 PROTEIN"/>
    <property type="match status" value="1"/>
</dbReference>
<dbReference type="RefSeq" id="WP_382422247.1">
    <property type="nucleotide sequence ID" value="NZ_JBHSCW010000004.1"/>
</dbReference>
<feature type="signal peptide" evidence="1">
    <location>
        <begin position="1"/>
        <end position="29"/>
    </location>
</feature>
<keyword evidence="4" id="KW-1185">Reference proteome</keyword>
<gene>
    <name evidence="3" type="ORF">ACFOW6_10150</name>
</gene>
<dbReference type="CDD" id="cd11524">
    <property type="entry name" value="SYLF"/>
    <property type="match status" value="1"/>
</dbReference>
<protein>
    <submittedName>
        <fullName evidence="3">Lipid-binding SYLF domain-containing protein</fullName>
    </submittedName>
</protein>
<keyword evidence="1" id="KW-0732">Signal</keyword>
<feature type="chain" id="PRO_5045141524" evidence="1">
    <location>
        <begin position="30"/>
        <end position="238"/>
    </location>
</feature>
<name>A0ABV8UKZ5_9PROT</name>
<evidence type="ECO:0000313" key="4">
    <source>
        <dbReference type="Proteomes" id="UP001595799"/>
    </source>
</evidence>
<accession>A0ABV8UKZ5</accession>
<dbReference type="PANTHER" id="PTHR15629:SF2">
    <property type="entry name" value="SH3 DOMAIN-CONTAINING YSC84-LIKE PROTEIN 1"/>
    <property type="match status" value="1"/>
</dbReference>
<evidence type="ECO:0000256" key="1">
    <source>
        <dbReference type="SAM" id="SignalP"/>
    </source>
</evidence>
<dbReference type="EMBL" id="JBHSCW010000004">
    <property type="protein sequence ID" value="MFC4351902.1"/>
    <property type="molecule type" value="Genomic_DNA"/>
</dbReference>
<dbReference type="InterPro" id="IPR007461">
    <property type="entry name" value="Ysc84_actin-binding"/>
</dbReference>